<keyword evidence="3 13" id="KW-0548">Nucleotidyltransferase</keyword>
<evidence type="ECO:0000256" key="11">
    <source>
        <dbReference type="SAM" id="MobiDB-lite"/>
    </source>
</evidence>
<dbReference type="PROSITE" id="PS51084">
    <property type="entry name" value="HIT_2"/>
    <property type="match status" value="1"/>
</dbReference>
<keyword evidence="6" id="KW-0119">Carbohydrate metabolism</keyword>
<dbReference type="UniPathway" id="UPA00214"/>
<dbReference type="Proteomes" id="UP000262583">
    <property type="component" value="Chromosome"/>
</dbReference>
<dbReference type="InterPro" id="IPR011146">
    <property type="entry name" value="HIT-like"/>
</dbReference>
<dbReference type="InterPro" id="IPR001937">
    <property type="entry name" value="GalP_UDPtransf1"/>
</dbReference>
<dbReference type="Gene3D" id="3.30.428.10">
    <property type="entry name" value="HIT-like"/>
    <property type="match status" value="2"/>
</dbReference>
<keyword evidence="5 9" id="KW-0862">Zinc</keyword>
<evidence type="ECO:0000256" key="8">
    <source>
        <dbReference type="PIRSR" id="PIRSR000808-1"/>
    </source>
</evidence>
<evidence type="ECO:0000256" key="6">
    <source>
        <dbReference type="ARBA" id="ARBA00023277"/>
    </source>
</evidence>
<name>A0A2Z4Y5W4_SUMC1</name>
<comment type="caution">
    <text evidence="10">Lacks conserved residue(s) required for the propagation of feature annotation.</text>
</comment>
<feature type="domain" description="HIT" evidence="12">
    <location>
        <begin position="196"/>
        <end position="310"/>
    </location>
</feature>
<feature type="binding site" evidence="9">
    <location>
        <position position="42"/>
    </location>
    <ligand>
        <name>Zn(2+)</name>
        <dbReference type="ChEBI" id="CHEBI:29105"/>
    </ligand>
</feature>
<dbReference type="PANTHER" id="PTHR42763">
    <property type="entry name" value="ADP-GLUCOSE PHOSPHORYLASE"/>
    <property type="match status" value="1"/>
</dbReference>
<evidence type="ECO:0000313" key="14">
    <source>
        <dbReference type="Proteomes" id="UP000262583"/>
    </source>
</evidence>
<dbReference type="NCBIfam" id="TIGR00209">
    <property type="entry name" value="galT_1"/>
    <property type="match status" value="1"/>
</dbReference>
<sequence>MPELRKDPVTGRWVIIATERAKRPNQYVKIEEEKRGGFCPFCPGNESSTPPEVLSYRHPNTPRDSEGWWVRVVPNKFPALQPEGELRRSGEGMYDRMSGIGRHEVVVESPSHAQTYADLGEEQIQEILWAFRDRMVEMRKDTRMRYIMIFKNWGREAGASIEHPHSQIIALPIVPKRVQEELQGAGRYFDYKERCVFCDMIHQELEDNIRTVAENDTFLSYMPFASRFPFETCIVPKQHTSFFSDITKNEIVDLARIMKKTFSLIKQALDDPPYNFVIHTTPYDESGSAPYYHWHIEIMPKLTRVAGFEWGSGFYINPTPPEDAARHLRELASKEGQPQAAPQVVSAISVGSS</sequence>
<keyword evidence="2 13" id="KW-0808">Transferase</keyword>
<reference evidence="13 14" key="1">
    <citation type="submission" date="2018-05" db="EMBL/GenBank/DDBJ databases">
        <title>A metagenomic window into the 2 km-deep terrestrial subsurface aquifer revealed taxonomically and functionally diverse microbial community comprising novel uncultured bacterial lineages.</title>
        <authorList>
            <person name="Kadnikov V.V."/>
            <person name="Mardanov A.V."/>
            <person name="Beletsky A.V."/>
            <person name="Banks D."/>
            <person name="Pimenov N.V."/>
            <person name="Frank Y.A."/>
            <person name="Karnachuk O.V."/>
            <person name="Ravin N.V."/>
        </authorList>
    </citation>
    <scope>NUCLEOTIDE SEQUENCE [LARGE SCALE GENOMIC DNA]</scope>
    <source>
        <strain evidence="13">BY</strain>
    </source>
</reference>
<evidence type="ECO:0000256" key="9">
    <source>
        <dbReference type="PIRSR" id="PIRSR000808-3"/>
    </source>
</evidence>
<dbReference type="Pfam" id="PF01087">
    <property type="entry name" value="GalP_UDP_transf"/>
    <property type="match status" value="1"/>
</dbReference>
<accession>A0A2Z4Y5W4</accession>
<evidence type="ECO:0000256" key="10">
    <source>
        <dbReference type="PROSITE-ProRule" id="PRU00464"/>
    </source>
</evidence>
<feature type="binding site" evidence="9">
    <location>
        <position position="112"/>
    </location>
    <ligand>
        <name>Zn(2+)</name>
        <dbReference type="ChEBI" id="CHEBI:29105"/>
    </ligand>
</feature>
<dbReference type="PANTHER" id="PTHR42763:SF1">
    <property type="entry name" value="UDP-GLUCOSE--HEXOSE-1-PHOSPHATE URIDYLYLTRANSFERASE"/>
    <property type="match status" value="1"/>
</dbReference>
<evidence type="ECO:0000256" key="3">
    <source>
        <dbReference type="ARBA" id="ARBA00022695"/>
    </source>
</evidence>
<dbReference type="SUPFAM" id="SSF54197">
    <property type="entry name" value="HIT-like"/>
    <property type="match status" value="2"/>
</dbReference>
<evidence type="ECO:0000259" key="12">
    <source>
        <dbReference type="PROSITE" id="PS51084"/>
    </source>
</evidence>
<dbReference type="PIRSF" id="PIRSF000808">
    <property type="entry name" value="GalT"/>
    <property type="match status" value="1"/>
</dbReference>
<evidence type="ECO:0000313" key="13">
    <source>
        <dbReference type="EMBL" id="AXA35815.1"/>
    </source>
</evidence>
<feature type="region of interest" description="Disordered" evidence="11">
    <location>
        <begin position="334"/>
        <end position="353"/>
    </location>
</feature>
<comment type="similarity">
    <text evidence="1">Belongs to the galactose-1-phosphate uridylyltransferase type 1 family.</text>
</comment>
<dbReference type="InterPro" id="IPR005849">
    <property type="entry name" value="GalP_Utransf_N"/>
</dbReference>
<dbReference type="GO" id="GO:0006012">
    <property type="term" value="P:galactose metabolic process"/>
    <property type="evidence" value="ECO:0007669"/>
    <property type="project" value="UniProtKB-UniRule"/>
</dbReference>
<protein>
    <recommendedName>
        <fullName evidence="7">Galactose-1-phosphate uridylyltransferase</fullName>
        <ecNumber evidence="7">2.7.7.12</ecNumber>
    </recommendedName>
</protein>
<evidence type="ECO:0000256" key="5">
    <source>
        <dbReference type="ARBA" id="ARBA00022833"/>
    </source>
</evidence>
<feature type="active site" description="Tele-UMP-histidine intermediate" evidence="8">
    <location>
        <position position="165"/>
    </location>
</feature>
<evidence type="ECO:0000256" key="2">
    <source>
        <dbReference type="ARBA" id="ARBA00022679"/>
    </source>
</evidence>
<dbReference type="InterPro" id="IPR036265">
    <property type="entry name" value="HIT-like_sf"/>
</dbReference>
<dbReference type="GO" id="GO:0008108">
    <property type="term" value="F:UDP-glucose:hexose-1-phosphate uridylyltransferase activity"/>
    <property type="evidence" value="ECO:0007669"/>
    <property type="project" value="UniProtKB-UniRule"/>
</dbReference>
<proteinExistence type="inferred from homology"/>
<comment type="cofactor">
    <cofactor evidence="9">
        <name>Zn(2+)</name>
        <dbReference type="ChEBI" id="CHEBI:29105"/>
    </cofactor>
    <text evidence="9">Binds 1 zinc ion per subunit.</text>
</comment>
<feature type="binding site" evidence="9">
    <location>
        <position position="163"/>
    </location>
    <ligand>
        <name>Zn(2+)</name>
        <dbReference type="ChEBI" id="CHEBI:29105"/>
    </ligand>
</feature>
<evidence type="ECO:0000256" key="1">
    <source>
        <dbReference type="ARBA" id="ARBA00010951"/>
    </source>
</evidence>
<dbReference type="KEGG" id="schv:BRCON_1038"/>
<dbReference type="EC" id="2.7.7.12" evidence="7"/>
<dbReference type="GO" id="GO:0008270">
    <property type="term" value="F:zinc ion binding"/>
    <property type="evidence" value="ECO:0007669"/>
    <property type="project" value="InterPro"/>
</dbReference>
<keyword evidence="4 9" id="KW-0479">Metal-binding</keyword>
<dbReference type="InterPro" id="IPR053177">
    <property type="entry name" value="ADP-glucose_phosphorylase"/>
</dbReference>
<dbReference type="Pfam" id="PF02744">
    <property type="entry name" value="GalP_UDP_tr_C"/>
    <property type="match status" value="1"/>
</dbReference>
<dbReference type="EMBL" id="CP030759">
    <property type="protein sequence ID" value="AXA35815.1"/>
    <property type="molecule type" value="Genomic_DNA"/>
</dbReference>
<evidence type="ECO:0000256" key="4">
    <source>
        <dbReference type="ARBA" id="ARBA00022723"/>
    </source>
</evidence>
<feature type="binding site" evidence="9">
    <location>
        <position position="39"/>
    </location>
    <ligand>
        <name>Zn(2+)</name>
        <dbReference type="ChEBI" id="CHEBI:29105"/>
    </ligand>
</feature>
<dbReference type="InterPro" id="IPR005850">
    <property type="entry name" value="GalP_Utransf_C"/>
</dbReference>
<gene>
    <name evidence="13" type="ORF">BRCON_1038</name>
</gene>
<evidence type="ECO:0000256" key="7">
    <source>
        <dbReference type="NCBIfam" id="TIGR00209"/>
    </source>
</evidence>
<dbReference type="AlphaFoldDB" id="A0A2Z4Y5W4"/>
<organism evidence="13 14">
    <name type="scientific">Sumerlaea chitinivorans</name>
    <dbReference type="NCBI Taxonomy" id="2250252"/>
    <lineage>
        <taxon>Bacteria</taxon>
        <taxon>Candidatus Sumerlaeota</taxon>
        <taxon>Candidatus Sumerlaeia</taxon>
        <taxon>Candidatus Sumerlaeales</taxon>
        <taxon>Candidatus Sumerlaeaceae</taxon>
        <taxon>Candidatus Sumerlaea</taxon>
    </lineage>
</organism>